<name>A0A7G9GW10_9FUSO</name>
<keyword evidence="1" id="KW-0732">Signal</keyword>
<evidence type="ECO:0008006" key="4">
    <source>
        <dbReference type="Google" id="ProtNLM"/>
    </source>
</evidence>
<gene>
    <name evidence="2" type="ORF">H9Q81_08590</name>
</gene>
<protein>
    <recommendedName>
        <fullName evidence="4">Outer membrane protein beta-barrel domain-containing protein</fullName>
    </recommendedName>
</protein>
<dbReference type="RefSeq" id="WP_176837414.1">
    <property type="nucleotide sequence ID" value="NZ_CP060637.1"/>
</dbReference>
<reference evidence="2 3" key="1">
    <citation type="submission" date="2020-08" db="EMBL/GenBank/DDBJ databases">
        <authorList>
            <person name="Liu C."/>
            <person name="Sun Q."/>
        </authorList>
    </citation>
    <scope>NUCLEOTIDE SEQUENCE [LARGE SCALE GENOMIC DNA]</scope>
    <source>
        <strain evidence="2 3">NSJ-57</strain>
    </source>
</reference>
<organism evidence="2 3">
    <name type="scientific">Fusobacterium hominis</name>
    <dbReference type="NCBI Taxonomy" id="2764326"/>
    <lineage>
        <taxon>Bacteria</taxon>
        <taxon>Fusobacteriati</taxon>
        <taxon>Fusobacteriota</taxon>
        <taxon>Fusobacteriia</taxon>
        <taxon>Fusobacteriales</taxon>
        <taxon>Fusobacteriaceae</taxon>
        <taxon>Fusobacterium</taxon>
    </lineage>
</organism>
<dbReference type="AlphaFoldDB" id="A0A7G9GW10"/>
<dbReference type="Proteomes" id="UP000515913">
    <property type="component" value="Chromosome"/>
</dbReference>
<evidence type="ECO:0000313" key="3">
    <source>
        <dbReference type="Proteomes" id="UP000515913"/>
    </source>
</evidence>
<evidence type="ECO:0000256" key="1">
    <source>
        <dbReference type="SAM" id="SignalP"/>
    </source>
</evidence>
<accession>A0A7G9GW10</accession>
<keyword evidence="3" id="KW-1185">Reference proteome</keyword>
<feature type="chain" id="PRO_5028954109" description="Outer membrane protein beta-barrel domain-containing protein" evidence="1">
    <location>
        <begin position="21"/>
        <end position="286"/>
    </location>
</feature>
<sequence length="286" mass="32133">MRKSLLLISVFLLNSVLLLSSDEDKTLFPIFKEEAIKRGYELPKPYGINFIFVNMKQNVDINSLNLTGNLSVGKLNLGELSNFISVKSTTAKTSNTNTLVKADLWVFPFLNLYGVFGKTKGNSSAIVDINLLNKPFLKNYNFTLKYEGITYGAGAVIAGGYKNFFSVVDFNYTTTKLDIIDGNISALIISPKIGYNFDFHNTRNSFWIGAMYQNISQTLKGDINNVITFPKNIRVPNGKFEVKESTSSPWNPSIGFRTEINKSLEFTSELSFGKRKSIIFSFGYRM</sequence>
<evidence type="ECO:0000313" key="2">
    <source>
        <dbReference type="EMBL" id="QNM14992.1"/>
    </source>
</evidence>
<feature type="signal peptide" evidence="1">
    <location>
        <begin position="1"/>
        <end position="20"/>
    </location>
</feature>
<dbReference type="KEGG" id="fho:H9Q81_08590"/>
<proteinExistence type="predicted"/>
<dbReference type="EMBL" id="CP060637">
    <property type="protein sequence ID" value="QNM14992.1"/>
    <property type="molecule type" value="Genomic_DNA"/>
</dbReference>